<keyword evidence="1" id="KW-0808">Transferase</keyword>
<proteinExistence type="predicted"/>
<dbReference type="STRING" id="391936.S7S_03625"/>
<dbReference type="OrthoDB" id="9791944at2"/>
<organism evidence="1 2">
    <name type="scientific">Isoalcanivorax pacificus W11-5</name>
    <dbReference type="NCBI Taxonomy" id="391936"/>
    <lineage>
        <taxon>Bacteria</taxon>
        <taxon>Pseudomonadati</taxon>
        <taxon>Pseudomonadota</taxon>
        <taxon>Gammaproteobacteria</taxon>
        <taxon>Oceanospirillales</taxon>
        <taxon>Alcanivoracaceae</taxon>
        <taxon>Isoalcanivorax</taxon>
    </lineage>
</organism>
<dbReference type="EMBL" id="CP004387">
    <property type="protein sequence ID" value="AJD47147.1"/>
    <property type="molecule type" value="Genomic_DNA"/>
</dbReference>
<dbReference type="KEGG" id="apac:S7S_03625"/>
<evidence type="ECO:0000313" key="1">
    <source>
        <dbReference type="EMBL" id="AJD47147.1"/>
    </source>
</evidence>
<name>A0A0B4XL89_9GAMM</name>
<dbReference type="HOGENOM" id="CLU_063353_0_0_6"/>
<keyword evidence="1" id="KW-0489">Methyltransferase</keyword>
<dbReference type="Pfam" id="PF13489">
    <property type="entry name" value="Methyltransf_23"/>
    <property type="match status" value="1"/>
</dbReference>
<keyword evidence="2" id="KW-1185">Reference proteome</keyword>
<dbReference type="Proteomes" id="UP000006764">
    <property type="component" value="Chromosome"/>
</dbReference>
<gene>
    <name evidence="1" type="ORF">S7S_03625</name>
</gene>
<accession>A0A0B4XL89</accession>
<reference evidence="1 2" key="1">
    <citation type="journal article" date="2012" name="J. Bacteriol.">
        <title>Genome sequence of an alkane-degrading bacterium, Alcanivorax pacificus type strain W11-5, isolated from deep sea sediment.</title>
        <authorList>
            <person name="Lai Q."/>
            <person name="Shao Z."/>
        </authorList>
    </citation>
    <scope>NUCLEOTIDE SEQUENCE [LARGE SCALE GENOMIC DNA]</scope>
    <source>
        <strain evidence="1 2">W11-5</strain>
    </source>
</reference>
<evidence type="ECO:0000313" key="2">
    <source>
        <dbReference type="Proteomes" id="UP000006764"/>
    </source>
</evidence>
<dbReference type="SUPFAM" id="SSF53335">
    <property type="entry name" value="S-adenosyl-L-methionine-dependent methyltransferases"/>
    <property type="match status" value="1"/>
</dbReference>
<dbReference type="GO" id="GO:0032259">
    <property type="term" value="P:methylation"/>
    <property type="evidence" value="ECO:0007669"/>
    <property type="project" value="UniProtKB-KW"/>
</dbReference>
<dbReference type="RefSeq" id="WP_008738205.1">
    <property type="nucleotide sequence ID" value="NZ_CP004387.1"/>
</dbReference>
<dbReference type="GO" id="GO:0008168">
    <property type="term" value="F:methyltransferase activity"/>
    <property type="evidence" value="ECO:0007669"/>
    <property type="project" value="UniProtKB-KW"/>
</dbReference>
<dbReference type="CDD" id="cd02440">
    <property type="entry name" value="AdoMet_MTases"/>
    <property type="match status" value="1"/>
</dbReference>
<dbReference type="InterPro" id="IPR029063">
    <property type="entry name" value="SAM-dependent_MTases_sf"/>
</dbReference>
<dbReference type="AlphaFoldDB" id="A0A0B4XL89"/>
<dbReference type="Gene3D" id="3.40.50.150">
    <property type="entry name" value="Vaccinia Virus protein VP39"/>
    <property type="match status" value="1"/>
</dbReference>
<protein>
    <submittedName>
        <fullName evidence="1">Type 12 methyltransferase</fullName>
    </submittedName>
</protein>
<sequence>MACAADTPLPCPLCLTPGSQPFASLPLGTDTVAYHRCPTCRLTFLAPAHLPTPEAERAHYALHENNPEDAGYRQFLMRLAGPLMAVLPPGAQGLDFGCGPGPTLSRILKEQGFPCADYDPLYAADAERLAQQYDFVTCSEVVEHFHQPAQSFAQLRALLRPGGTLAIMTSWLMTDDMFTHWHYRRDPTHVCFYKPATFQWLARQHGLTLALPATNIALLTAGPA</sequence>